<feature type="transmembrane region" description="Helical" evidence="1">
    <location>
        <begin position="20"/>
        <end position="44"/>
    </location>
</feature>
<evidence type="ECO:0000313" key="2">
    <source>
        <dbReference type="EMBL" id="GEM89206.1"/>
    </source>
</evidence>
<evidence type="ECO:0000256" key="1">
    <source>
        <dbReference type="SAM" id="Phobius"/>
    </source>
</evidence>
<name>A0A511RK45_9DEIN</name>
<gene>
    <name evidence="2" type="ORF">ODE01S_06400</name>
</gene>
<dbReference type="Pfam" id="PF19931">
    <property type="entry name" value="DUF6394"/>
    <property type="match status" value="1"/>
</dbReference>
<proteinExistence type="predicted"/>
<dbReference type="RefSeq" id="WP_147145758.1">
    <property type="nucleotide sequence ID" value="NZ_BJXN01000003.1"/>
</dbReference>
<sequence>MSSRKLLTDFFVLMALTTNVSFVVFPNGVELFVTVVTNLAATLLKVGEGRVLSAELMATGLVADLHLIPALYFFYSGNPAEAVSLAWGALAANVVSVLLVVIDTVLKSYMEEE</sequence>
<keyword evidence="1" id="KW-0472">Membrane</keyword>
<comment type="caution">
    <text evidence="2">The sequence shown here is derived from an EMBL/GenBank/DDBJ whole genome shotgun (WGS) entry which is preliminary data.</text>
</comment>
<keyword evidence="1" id="KW-0812">Transmembrane</keyword>
<dbReference type="EMBL" id="BJXN01000003">
    <property type="protein sequence ID" value="GEM89206.1"/>
    <property type="molecule type" value="Genomic_DNA"/>
</dbReference>
<reference evidence="2 3" key="1">
    <citation type="submission" date="2019-07" db="EMBL/GenBank/DDBJ databases">
        <title>Whole genome shotgun sequence of Oceanithermus desulfurans NBRC 100063.</title>
        <authorList>
            <person name="Hosoyama A."/>
            <person name="Uohara A."/>
            <person name="Ohji S."/>
            <person name="Ichikawa N."/>
        </authorList>
    </citation>
    <scope>NUCLEOTIDE SEQUENCE [LARGE SCALE GENOMIC DNA]</scope>
    <source>
        <strain evidence="2 3">NBRC 100063</strain>
    </source>
</reference>
<organism evidence="2 3">
    <name type="scientific">Oceanithermus desulfurans NBRC 100063</name>
    <dbReference type="NCBI Taxonomy" id="1227550"/>
    <lineage>
        <taxon>Bacteria</taxon>
        <taxon>Thermotogati</taxon>
        <taxon>Deinococcota</taxon>
        <taxon>Deinococci</taxon>
        <taxon>Thermales</taxon>
        <taxon>Thermaceae</taxon>
        <taxon>Oceanithermus</taxon>
    </lineage>
</organism>
<accession>A0A511RK45</accession>
<feature type="transmembrane region" description="Helical" evidence="1">
    <location>
        <begin position="87"/>
        <end position="106"/>
    </location>
</feature>
<dbReference type="InterPro" id="IPR045655">
    <property type="entry name" value="DUF6394"/>
</dbReference>
<feature type="transmembrane region" description="Helical" evidence="1">
    <location>
        <begin position="56"/>
        <end position="75"/>
    </location>
</feature>
<keyword evidence="1" id="KW-1133">Transmembrane helix</keyword>
<dbReference type="Proteomes" id="UP000321827">
    <property type="component" value="Unassembled WGS sequence"/>
</dbReference>
<evidence type="ECO:0000313" key="3">
    <source>
        <dbReference type="Proteomes" id="UP000321827"/>
    </source>
</evidence>
<protein>
    <submittedName>
        <fullName evidence="2">Uncharacterized protein</fullName>
    </submittedName>
</protein>
<dbReference type="AlphaFoldDB" id="A0A511RK45"/>
<dbReference type="OrthoDB" id="5344050at2"/>